<keyword evidence="12" id="KW-0808">Transferase</keyword>
<keyword evidence="5" id="KW-0067">ATP-binding</keyword>
<dbReference type="GO" id="GO:0004713">
    <property type="term" value="F:protein tyrosine kinase activity"/>
    <property type="evidence" value="ECO:0007669"/>
    <property type="project" value="TreeGrafter"/>
</dbReference>
<dbReference type="EC" id="2.7.10.-" evidence="12"/>
<evidence type="ECO:0000256" key="6">
    <source>
        <dbReference type="ARBA" id="ARBA00022989"/>
    </source>
</evidence>
<dbReference type="InterPro" id="IPR005702">
    <property type="entry name" value="Wzc-like_C"/>
</dbReference>
<feature type="domain" description="Polysaccharide chain length determinant N-terminal" evidence="9">
    <location>
        <begin position="15"/>
        <end position="106"/>
    </location>
</feature>
<dbReference type="InterPro" id="IPR050445">
    <property type="entry name" value="Bact_polysacc_biosynth/exp"/>
</dbReference>
<evidence type="ECO:0000256" key="4">
    <source>
        <dbReference type="ARBA" id="ARBA00022741"/>
    </source>
</evidence>
<accession>A0AAX2LY09</accession>
<evidence type="ECO:0000256" key="2">
    <source>
        <dbReference type="ARBA" id="ARBA00022475"/>
    </source>
</evidence>
<feature type="domain" description="Tyrosine-protein kinase G-rich" evidence="10">
    <location>
        <begin position="378"/>
        <end position="451"/>
    </location>
</feature>
<keyword evidence="4" id="KW-0547">Nucleotide-binding</keyword>
<dbReference type="GO" id="GO:0005886">
    <property type="term" value="C:plasma membrane"/>
    <property type="evidence" value="ECO:0007669"/>
    <property type="project" value="UniProtKB-SubCell"/>
</dbReference>
<dbReference type="Pfam" id="PF02706">
    <property type="entry name" value="Wzz"/>
    <property type="match status" value="1"/>
</dbReference>
<evidence type="ECO:0000259" key="10">
    <source>
        <dbReference type="Pfam" id="PF13807"/>
    </source>
</evidence>
<keyword evidence="7 8" id="KW-0472">Membrane</keyword>
<evidence type="ECO:0000313" key="14">
    <source>
        <dbReference type="Proteomes" id="UP000254626"/>
    </source>
</evidence>
<keyword evidence="6 8" id="KW-1133">Transmembrane helix</keyword>
<evidence type="ECO:0000313" key="11">
    <source>
        <dbReference type="EMBL" id="AMF92352.1"/>
    </source>
</evidence>
<name>A0AAX2LY09_VIBFL</name>
<feature type="transmembrane region" description="Helical" evidence="8">
    <location>
        <begin position="428"/>
        <end position="448"/>
    </location>
</feature>
<keyword evidence="2" id="KW-1003">Cell membrane</keyword>
<reference evidence="12 14" key="3">
    <citation type="submission" date="2018-06" db="EMBL/GenBank/DDBJ databases">
        <authorList>
            <consortium name="Pathogen Informatics"/>
            <person name="Doyle S."/>
        </authorList>
    </citation>
    <scope>NUCLEOTIDE SEQUENCE [LARGE SCALE GENOMIC DNA]</scope>
    <source>
        <strain evidence="12 14">NCTC11327</strain>
    </source>
</reference>
<dbReference type="GeneID" id="29383713"/>
<dbReference type="InterPro" id="IPR032807">
    <property type="entry name" value="GNVR"/>
</dbReference>
<evidence type="ECO:0000256" key="7">
    <source>
        <dbReference type="ARBA" id="ARBA00023136"/>
    </source>
</evidence>
<dbReference type="Proteomes" id="UP000254626">
    <property type="component" value="Unassembled WGS sequence"/>
</dbReference>
<dbReference type="SUPFAM" id="SSF52540">
    <property type="entry name" value="P-loop containing nucleoside triphosphate hydrolases"/>
    <property type="match status" value="1"/>
</dbReference>
<dbReference type="InterPro" id="IPR027417">
    <property type="entry name" value="P-loop_NTPase"/>
</dbReference>
<evidence type="ECO:0000256" key="3">
    <source>
        <dbReference type="ARBA" id="ARBA00022692"/>
    </source>
</evidence>
<sequence length="714" mass="80451">MSVRMVESGTKMESSIDFAPLVKSLKKHGWKVVLATVLVTGACVPLVMSISSKYVSTAAVLIKAQEDNATPIQQVDGYDSTRGRYYDTQYNLMQSRVILERAIKTLKLDEDARYNGDKPLSESHPEWTLSEQERMEKALKMLRQNITFTEVRQTQLVYVSFESKDPQEAARVANGVSQAFIDYTVDKKVEKTEAAQRWNEEQMKDLRQQIAAKKQEMEQFLDKEGLLTFRGIDGYETEELGIVTNKLADAKERRLASQAQYEIVARNLNAPIEDIASMPEVSAHPQMQDLRIALIQAKRNLADLELRYGPKHNKVLEAKAQIHAIEAQTRSLLQELKEGLLKQYQTDLAKENRYKALAKVQKDDFKTLVAKRDHYESLKTDLDKTEDLYRQLFLRSKEQSLTSQYREADAVLYDPAAAAERPQKPNKALLLAMVAILTPALCILYLIIRAALDRKIYMLSQMQSKLGLKPLADIPRFEGEEPREQLVSLIESNPYAMETILGLKTAVRLAAPQARVVGVMATTVQEGASLLAQLLAKAWSQNERTLLVDLDYRGSGALSFSVIDHPQPEPNGVAQWIETEQSLDTLIQPLTTQCDFLPRGVWQPSPLVLFANERYAELMHILKERYDCVIVNLPSLSDSKDSQLAAQALDTVLVVVCAEQRQAPEMVNDLRKLHGDNIHVVGGVLNQVNAENLQSEESKRFITQGSFTTFAAVE</sequence>
<dbReference type="CDD" id="cd05387">
    <property type="entry name" value="BY-kinase"/>
    <property type="match status" value="1"/>
</dbReference>
<dbReference type="AlphaFoldDB" id="A0AAX2LY09"/>
<evidence type="ECO:0000259" key="9">
    <source>
        <dbReference type="Pfam" id="PF02706"/>
    </source>
</evidence>
<evidence type="ECO:0000313" key="12">
    <source>
        <dbReference type="EMBL" id="SUQ27187.1"/>
    </source>
</evidence>
<proteinExistence type="predicted"/>
<dbReference type="KEGG" id="vfl:AL536_02405"/>
<keyword evidence="13" id="KW-1185">Reference proteome</keyword>
<dbReference type="InterPro" id="IPR003856">
    <property type="entry name" value="LPS_length_determ_N"/>
</dbReference>
<protein>
    <submittedName>
        <fullName evidence="11">Capsular biosynthesis protein</fullName>
    </submittedName>
    <submittedName>
        <fullName evidence="12">Exopolysaccharide biosynthesis protein</fullName>
        <ecNumber evidence="12">2.7.10.-</ecNumber>
    </submittedName>
</protein>
<dbReference type="Pfam" id="PF13807">
    <property type="entry name" value="GNVR"/>
    <property type="match status" value="1"/>
</dbReference>
<organism evidence="12 14">
    <name type="scientific">Vibrio fluvialis</name>
    <dbReference type="NCBI Taxonomy" id="676"/>
    <lineage>
        <taxon>Bacteria</taxon>
        <taxon>Pseudomonadati</taxon>
        <taxon>Pseudomonadota</taxon>
        <taxon>Gammaproteobacteria</taxon>
        <taxon>Vibrionales</taxon>
        <taxon>Vibrionaceae</taxon>
        <taxon>Vibrio</taxon>
    </lineage>
</organism>
<dbReference type="PANTHER" id="PTHR32309:SF13">
    <property type="entry name" value="FERRIC ENTEROBACTIN TRANSPORT PROTEIN FEPE"/>
    <property type="match status" value="1"/>
</dbReference>
<evidence type="ECO:0000256" key="1">
    <source>
        <dbReference type="ARBA" id="ARBA00004651"/>
    </source>
</evidence>
<comment type="subcellular location">
    <subcellularLocation>
        <location evidence="1">Cell membrane</location>
        <topology evidence="1">Multi-pass membrane protein</topology>
    </subcellularLocation>
</comment>
<reference evidence="11" key="2">
    <citation type="submission" date="2018-01" db="EMBL/GenBank/DDBJ databases">
        <title>FDA dAtabase for Regulatory Grade micrObial Sequences (FDA-ARGOS): Supporting development and validation of Infectious Disease Dx tests.</title>
        <authorList>
            <person name="Hoffmann M."/>
            <person name="Allard M."/>
            <person name="Evans P."/>
            <person name="Brown E."/>
            <person name="Tallon L."/>
            <person name="Sadzewicz L."/>
            <person name="Sengamalay N."/>
            <person name="Ott S."/>
            <person name="Godinez A."/>
            <person name="Nagaraj S."/>
            <person name="Vyas G."/>
            <person name="Aluvathingal J."/>
            <person name="Nadendla S."/>
            <person name="Geyer C."/>
            <person name="Sichtig H."/>
        </authorList>
    </citation>
    <scope>NUCLEOTIDE SEQUENCE</scope>
    <source>
        <strain evidence="11">ATCC 33809</strain>
    </source>
</reference>
<gene>
    <name evidence="12" type="primary">wzc_2</name>
    <name evidence="11" type="ORF">AL536_02405</name>
    <name evidence="12" type="ORF">NCTC11327_04058</name>
</gene>
<dbReference type="RefSeq" id="WP_061055498.1">
    <property type="nucleotide sequence ID" value="NZ_CABLBX010000004.1"/>
</dbReference>
<evidence type="ECO:0000313" key="13">
    <source>
        <dbReference type="Proteomes" id="UP000057088"/>
    </source>
</evidence>
<evidence type="ECO:0000256" key="8">
    <source>
        <dbReference type="SAM" id="Phobius"/>
    </source>
</evidence>
<dbReference type="EMBL" id="CP014034">
    <property type="protein sequence ID" value="AMF92352.1"/>
    <property type="molecule type" value="Genomic_DNA"/>
</dbReference>
<dbReference type="EMBL" id="UHIP01000002">
    <property type="protein sequence ID" value="SUQ27187.1"/>
    <property type="molecule type" value="Genomic_DNA"/>
</dbReference>
<dbReference type="Proteomes" id="UP000057088">
    <property type="component" value="Chromosome 1"/>
</dbReference>
<evidence type="ECO:0000256" key="5">
    <source>
        <dbReference type="ARBA" id="ARBA00022840"/>
    </source>
</evidence>
<dbReference type="PANTHER" id="PTHR32309">
    <property type="entry name" value="TYROSINE-PROTEIN KINASE"/>
    <property type="match status" value="1"/>
</dbReference>
<dbReference type="Gene3D" id="3.40.50.300">
    <property type="entry name" value="P-loop containing nucleotide triphosphate hydrolases"/>
    <property type="match status" value="1"/>
</dbReference>
<keyword evidence="3 8" id="KW-0812">Transmembrane</keyword>
<reference evidence="13" key="1">
    <citation type="submission" date="2015-12" db="EMBL/GenBank/DDBJ databases">
        <title>FDA dAtabase for Regulatory Grade micrObial Sequences (FDA-ARGOS): Supporting development and validation of Infectious Disease Dx tests.</title>
        <authorList>
            <person name="Hoffmann M."/>
            <person name="Allard M."/>
            <person name="Evans P."/>
            <person name="Brown E."/>
            <person name="Tallon L.J."/>
            <person name="Sadzewicz L."/>
            <person name="Sengamalay N."/>
            <person name="Ott S."/>
            <person name="Godinez A."/>
            <person name="Nagaraj S."/>
            <person name="Vyas G."/>
            <person name="Aluvathingal J."/>
            <person name="Nadendla S."/>
            <person name="Geyer C."/>
            <person name="Sichtig H."/>
        </authorList>
    </citation>
    <scope>NUCLEOTIDE SEQUENCE [LARGE SCALE GENOMIC DNA]</scope>
    <source>
        <strain evidence="13">ATCC 33809</strain>
    </source>
</reference>